<dbReference type="OrthoDB" id="3381205at2"/>
<dbReference type="AlphaFoldDB" id="A0A3G8ZT07"/>
<accession>A0A3G8ZT07</accession>
<reference evidence="1 2" key="1">
    <citation type="submission" date="2018-11" db="EMBL/GenBank/DDBJ databases">
        <authorList>
            <person name="Da X."/>
        </authorList>
    </citation>
    <scope>NUCLEOTIDE SEQUENCE [LARGE SCALE GENOMIC DNA]</scope>
    <source>
        <strain evidence="1 2">S14-144</strain>
    </source>
</reference>
<evidence type="ECO:0000313" key="1">
    <source>
        <dbReference type="EMBL" id="AZI56921.1"/>
    </source>
</evidence>
<dbReference type="EMBL" id="CP034170">
    <property type="protein sequence ID" value="AZI56921.1"/>
    <property type="molecule type" value="Genomic_DNA"/>
</dbReference>
<evidence type="ECO:0008006" key="3">
    <source>
        <dbReference type="Google" id="ProtNLM"/>
    </source>
</evidence>
<evidence type="ECO:0000313" key="2">
    <source>
        <dbReference type="Proteomes" id="UP000268084"/>
    </source>
</evidence>
<keyword evidence="2" id="KW-1185">Reference proteome</keyword>
<dbReference type="KEGG" id="nak:EH165_00780"/>
<name>A0A3G8ZT07_9ACTN</name>
<dbReference type="RefSeq" id="WP_124797606.1">
    <property type="nucleotide sequence ID" value="NZ_CP034170.1"/>
</dbReference>
<reference evidence="1 2" key="2">
    <citation type="submission" date="2018-12" db="EMBL/GenBank/DDBJ databases">
        <title>Nakamurella antarcticus sp. nov., isolated from Antarctica South Shetland Islands soil.</title>
        <authorList>
            <person name="Peng F."/>
        </authorList>
    </citation>
    <scope>NUCLEOTIDE SEQUENCE [LARGE SCALE GENOMIC DNA]</scope>
    <source>
        <strain evidence="1 2">S14-144</strain>
    </source>
</reference>
<organism evidence="1 2">
    <name type="scientific">Nakamurella antarctica</name>
    <dbReference type="NCBI Taxonomy" id="1902245"/>
    <lineage>
        <taxon>Bacteria</taxon>
        <taxon>Bacillati</taxon>
        <taxon>Actinomycetota</taxon>
        <taxon>Actinomycetes</taxon>
        <taxon>Nakamurellales</taxon>
        <taxon>Nakamurellaceae</taxon>
        <taxon>Nakamurella</taxon>
    </lineage>
</organism>
<proteinExistence type="predicted"/>
<sequence length="298" mass="31035">MTNQRRWGITVLIAALVGLATISVVGHALRPVPGTASAVSPPGPPSVGDCLSTPDFAEGIAFSESTAGPIRVTQVLPLAPCSGPRFGEVFELLPVLTGADRQRAVCSGLDAFAGRSPAVPGQEWSPASAVSVVATGPNDRQFAAGQRWVACVITAALRGQWDGPSRQHFPAIPSAFAACFGRVGPLRFAPLVDCNSPHRMEVLGRMPIIHTGQTQKDLDTTCQRWASKVTLMPEVTAGGLLSVRALVIDPQDSQEVIDPASLAEGEKTFAMCIGFPSAEDRMLVGPLASLGSAPVPIG</sequence>
<gene>
    <name evidence="1" type="ORF">EH165_00780</name>
</gene>
<protein>
    <recommendedName>
        <fullName evidence="3">Septum formation</fullName>
    </recommendedName>
</protein>
<dbReference type="Proteomes" id="UP000268084">
    <property type="component" value="Chromosome"/>
</dbReference>